<protein>
    <recommendedName>
        <fullName evidence="9">Kinesin motor domain-containing protein</fullName>
    </recommendedName>
</protein>
<keyword evidence="3 6" id="KW-0547">Nucleotide-binding</keyword>
<feature type="coiled-coil region" evidence="7">
    <location>
        <begin position="860"/>
        <end position="894"/>
    </location>
</feature>
<dbReference type="GO" id="GO:0005524">
    <property type="term" value="F:ATP binding"/>
    <property type="evidence" value="ECO:0007669"/>
    <property type="project" value="UniProtKB-UniRule"/>
</dbReference>
<name>T0REM1_SAPDV</name>
<evidence type="ECO:0000256" key="5">
    <source>
        <dbReference type="ARBA" id="ARBA00023054"/>
    </source>
</evidence>
<dbReference type="InterPro" id="IPR019821">
    <property type="entry name" value="Kinesin_motor_CS"/>
</dbReference>
<dbReference type="GeneID" id="19954869"/>
<evidence type="ECO:0000313" key="10">
    <source>
        <dbReference type="EMBL" id="EQC28047.1"/>
    </source>
</evidence>
<dbReference type="GO" id="GO:0007018">
    <property type="term" value="P:microtubule-based movement"/>
    <property type="evidence" value="ECO:0007669"/>
    <property type="project" value="InterPro"/>
</dbReference>
<evidence type="ECO:0000313" key="11">
    <source>
        <dbReference type="Proteomes" id="UP000030762"/>
    </source>
</evidence>
<evidence type="ECO:0000259" key="9">
    <source>
        <dbReference type="PROSITE" id="PS50067"/>
    </source>
</evidence>
<keyword evidence="4 6" id="KW-0067">ATP-binding</keyword>
<comment type="similarity">
    <text evidence="6">Belongs to the TRAFAC class myosin-kinesin ATPase superfamily. Kinesin family.</text>
</comment>
<dbReference type="SMART" id="SM00129">
    <property type="entry name" value="KISc"/>
    <property type="match status" value="1"/>
</dbReference>
<proteinExistence type="inferred from homology"/>
<dbReference type="OrthoDB" id="3176171at2759"/>
<feature type="domain" description="Kinesin motor" evidence="9">
    <location>
        <begin position="14"/>
        <end position="360"/>
    </location>
</feature>
<keyword evidence="6" id="KW-0505">Motor protein</keyword>
<gene>
    <name evidence="10" type="ORF">SDRG_14142</name>
</gene>
<keyword evidence="2" id="KW-0963">Cytoplasm</keyword>
<accession>T0REM1</accession>
<dbReference type="GO" id="GO:0005875">
    <property type="term" value="C:microtubule associated complex"/>
    <property type="evidence" value="ECO:0007669"/>
    <property type="project" value="TreeGrafter"/>
</dbReference>
<dbReference type="SUPFAM" id="SSF52540">
    <property type="entry name" value="P-loop containing nucleoside triphosphate hydrolases"/>
    <property type="match status" value="1"/>
</dbReference>
<dbReference type="PRINTS" id="PR00380">
    <property type="entry name" value="KINESINHEAVY"/>
</dbReference>
<dbReference type="Pfam" id="PF00225">
    <property type="entry name" value="Kinesin"/>
    <property type="match status" value="1"/>
</dbReference>
<feature type="compositionally biased region" description="Acidic residues" evidence="8">
    <location>
        <begin position="457"/>
        <end position="467"/>
    </location>
</feature>
<feature type="region of interest" description="Disordered" evidence="8">
    <location>
        <begin position="442"/>
        <end position="467"/>
    </location>
</feature>
<dbReference type="Gene3D" id="1.20.58.1520">
    <property type="match status" value="1"/>
</dbReference>
<keyword evidence="5 7" id="KW-0175">Coiled coil</keyword>
<keyword evidence="11" id="KW-1185">Reference proteome</keyword>
<dbReference type="OMA" id="NYSQWRM"/>
<dbReference type="GO" id="GO:0005737">
    <property type="term" value="C:cytoplasm"/>
    <property type="evidence" value="ECO:0007669"/>
    <property type="project" value="UniProtKB-SubCell"/>
</dbReference>
<evidence type="ECO:0000256" key="8">
    <source>
        <dbReference type="SAM" id="MobiDB-lite"/>
    </source>
</evidence>
<feature type="binding site" evidence="6">
    <location>
        <begin position="98"/>
        <end position="105"/>
    </location>
    <ligand>
        <name>ATP</name>
        <dbReference type="ChEBI" id="CHEBI:30616"/>
    </ligand>
</feature>
<dbReference type="Proteomes" id="UP000030762">
    <property type="component" value="Unassembled WGS sequence"/>
</dbReference>
<dbReference type="STRING" id="1156394.T0REM1"/>
<dbReference type="GO" id="GO:0051231">
    <property type="term" value="P:spindle elongation"/>
    <property type="evidence" value="ECO:0007669"/>
    <property type="project" value="TreeGrafter"/>
</dbReference>
<comment type="subcellular location">
    <subcellularLocation>
        <location evidence="1">Cytoplasm</location>
    </subcellularLocation>
</comment>
<evidence type="ECO:0000256" key="3">
    <source>
        <dbReference type="ARBA" id="ARBA00022741"/>
    </source>
</evidence>
<dbReference type="VEuPathDB" id="FungiDB:SDRG_14142"/>
<evidence type="ECO:0000256" key="6">
    <source>
        <dbReference type="PROSITE-ProRule" id="PRU00283"/>
    </source>
</evidence>
<dbReference type="GO" id="GO:0007052">
    <property type="term" value="P:mitotic spindle organization"/>
    <property type="evidence" value="ECO:0007669"/>
    <property type="project" value="TreeGrafter"/>
</dbReference>
<dbReference type="InterPro" id="IPR027417">
    <property type="entry name" value="P-loop_NTPase"/>
</dbReference>
<reference evidence="10 11" key="1">
    <citation type="submission" date="2012-04" db="EMBL/GenBank/DDBJ databases">
        <title>The Genome Sequence of Saprolegnia declina VS20.</title>
        <authorList>
            <consortium name="The Broad Institute Genome Sequencing Platform"/>
            <person name="Russ C."/>
            <person name="Nusbaum C."/>
            <person name="Tyler B."/>
            <person name="van West P."/>
            <person name="Dieguez-Uribeondo J."/>
            <person name="de Bruijn I."/>
            <person name="Tripathy S."/>
            <person name="Jiang R."/>
            <person name="Young S.K."/>
            <person name="Zeng Q."/>
            <person name="Gargeya S."/>
            <person name="Fitzgerald M."/>
            <person name="Haas B."/>
            <person name="Abouelleil A."/>
            <person name="Alvarado L."/>
            <person name="Arachchi H.M."/>
            <person name="Berlin A."/>
            <person name="Chapman S.B."/>
            <person name="Goldberg J."/>
            <person name="Griggs A."/>
            <person name="Gujja S."/>
            <person name="Hansen M."/>
            <person name="Howarth C."/>
            <person name="Imamovic A."/>
            <person name="Larimer J."/>
            <person name="McCowen C."/>
            <person name="Montmayeur A."/>
            <person name="Murphy C."/>
            <person name="Neiman D."/>
            <person name="Pearson M."/>
            <person name="Priest M."/>
            <person name="Roberts A."/>
            <person name="Saif S."/>
            <person name="Shea T."/>
            <person name="Sisk P."/>
            <person name="Sykes S."/>
            <person name="Wortman J."/>
            <person name="Nusbaum C."/>
            <person name="Birren B."/>
        </authorList>
    </citation>
    <scope>NUCLEOTIDE SEQUENCE [LARGE SCALE GENOMIC DNA]</scope>
    <source>
        <strain evidence="10 11">VS20</strain>
    </source>
</reference>
<dbReference type="Pfam" id="PF03999">
    <property type="entry name" value="MAP65_ASE1"/>
    <property type="match status" value="1"/>
</dbReference>
<dbReference type="PANTHER" id="PTHR47969:SF15">
    <property type="entry name" value="CHROMOSOME-ASSOCIATED KINESIN KIF4A-RELATED"/>
    <property type="match status" value="1"/>
</dbReference>
<dbReference type="InterPro" id="IPR027640">
    <property type="entry name" value="Kinesin-like_fam"/>
</dbReference>
<sequence>MSSATGGAPRGGQCVEVAVRVRPFLPKELLRSPEGVGSMSMDRDRRAIEIATPNSTAQFYFDHVLGPDCSQAQMYEETLQPKIDHFLNGFNITVLGYGQTASGKSHTIGSGLSNQDEDEWGLLPRMLHDVFARIAIEDEATVSVSFLEIYGEDIHDLLLPLTTSKKAVKHALHLRQDRSGVFVQGAREVTVTTPEDALEQLRVGCLTRITGSTEMNDVSSRSHAVFTLTLVQKTKRATPEDKSFVDTMTTISKLTFVDLAGSERLKKTLADGQRMKEGIQINVGLLALGNVINALGDEQNQKRTDTAAFVPYRSSKLTRLLQDALGGNSRTLFVACVSPATSNAAESLNTLQYANRARNIQNKAVKNLDPRSAELTSLHAYIGVLQRELVKTLYVDPNAPDRAAKIELLLQDAKIQHFLKQLQLNASDGVFAPTALLTHAASRVSHGQGDEPHEDTTSDDDDDDDGVDPTVIPGILSILECCLEKEAVLSDYKQAKVDIQCQMQAWQLKKRRETARWNTLRQQAKPLEAQVKSNAVETWMQQLNALQQEKLSNTNSAKVDEALREISAQLQAHKKVATVLAYTQERAQDAQDRVREADAELQKLQERLHKQEQHCKYTVKLKDNDIQRYRDFPQACAKWNHLGALDYFADLELHFGADAVKKMVRQLTISEQLALNWLERHPPHLPEASPALQAHMAHILDTIQTRLTFEDTEATLMESLRKRTTLLTQMLNRGASKEAQDDIRLALTRIENGIQLASDTLQHMESATDLTQLVPTDEATVRDLVAQLILALEHSERMQYHLADTRKRPTEASPTRLGASLTSSSVALVREEYEQQLHAIKVAHEQEKLAWISLQKEQECNVTQTQWDELQDELRDARKQIDDLTSQIDDLQRREVAFSAVHKCQELMEELGLQEGEREIQMKELAIKCQQDLDRLLAMKQESHTALQAIVQQVMLCDKALGTTSRLDFPAKMPLTIQVQQCQLILRDLEKTIEARVLSRLRNLKLASEMCDELQMGTSVPVPLGMERAVWLSLIDKQSKLQKDIAETLQRFHGDMCVFAMFDSIGEENADELAQLTKQLLLEGTLPLHELNMQEDMTLLELLQQMKDSRCRDLEMCMHKTRDLYLELQFTTADITAVSDAVVATLSFPFSPENLLQRLFNTGGSMDISSQGLCYMHTLCTSLDLIRQARLEVHDAIHDMWSKEEALYNATVTQSPKLAQLPMAKSPPKLHRHDRHVTNASMSRLCEQTALWALRVRRIVCGNLRLLEDELDSFGIEDVQDRMDFLVGSRDRRLFLNERNLLTHYHHEAQPYATSDEDRPETMDLLHSLDPYHDSLGAELAMALRPTLLDDLQMELASFQGVQTVLEDAKVRLDSLSSIMKCVAQIREYNKKINEFEAAASDSDRLLDRRGSSLRLLDEEKFRKTAAKKYPQLVQKVRDEVDKWTNQSERGFELDILGDDLQALLRDTMQYNTEFMHLSLMKNTRTKAKRLS</sequence>
<dbReference type="InterPro" id="IPR036961">
    <property type="entry name" value="Kinesin_motor_dom_sf"/>
</dbReference>
<feature type="coiled-coil region" evidence="7">
    <location>
        <begin position="580"/>
        <end position="614"/>
    </location>
</feature>
<dbReference type="EMBL" id="JH767199">
    <property type="protein sequence ID" value="EQC28047.1"/>
    <property type="molecule type" value="Genomic_DNA"/>
</dbReference>
<dbReference type="InParanoid" id="T0REM1"/>
<evidence type="ECO:0000256" key="2">
    <source>
        <dbReference type="ARBA" id="ARBA00022490"/>
    </source>
</evidence>
<dbReference type="InterPro" id="IPR001752">
    <property type="entry name" value="Kinesin_motor_dom"/>
</dbReference>
<dbReference type="GO" id="GO:0003777">
    <property type="term" value="F:microtubule motor activity"/>
    <property type="evidence" value="ECO:0007669"/>
    <property type="project" value="InterPro"/>
</dbReference>
<evidence type="ECO:0000256" key="7">
    <source>
        <dbReference type="SAM" id="Coils"/>
    </source>
</evidence>
<dbReference type="PANTHER" id="PTHR47969">
    <property type="entry name" value="CHROMOSOME-ASSOCIATED KINESIN KIF4A-RELATED"/>
    <property type="match status" value="1"/>
</dbReference>
<dbReference type="GO" id="GO:0008017">
    <property type="term" value="F:microtubule binding"/>
    <property type="evidence" value="ECO:0007669"/>
    <property type="project" value="InterPro"/>
</dbReference>
<dbReference type="RefSeq" id="XP_008618472.1">
    <property type="nucleotide sequence ID" value="XM_008620250.1"/>
</dbReference>
<evidence type="ECO:0000256" key="4">
    <source>
        <dbReference type="ARBA" id="ARBA00022840"/>
    </source>
</evidence>
<organism evidence="10 11">
    <name type="scientific">Saprolegnia diclina (strain VS20)</name>
    <dbReference type="NCBI Taxonomy" id="1156394"/>
    <lineage>
        <taxon>Eukaryota</taxon>
        <taxon>Sar</taxon>
        <taxon>Stramenopiles</taxon>
        <taxon>Oomycota</taxon>
        <taxon>Saprolegniomycetes</taxon>
        <taxon>Saprolegniales</taxon>
        <taxon>Saprolegniaceae</taxon>
        <taxon>Saprolegnia</taxon>
    </lineage>
</organism>
<dbReference type="PROSITE" id="PS00411">
    <property type="entry name" value="KINESIN_MOTOR_1"/>
    <property type="match status" value="1"/>
</dbReference>
<evidence type="ECO:0000256" key="1">
    <source>
        <dbReference type="ARBA" id="ARBA00004496"/>
    </source>
</evidence>
<dbReference type="PROSITE" id="PS50067">
    <property type="entry name" value="KINESIN_MOTOR_2"/>
    <property type="match status" value="1"/>
</dbReference>
<dbReference type="eggNOG" id="KOG0244">
    <property type="taxonomic scope" value="Eukaryota"/>
</dbReference>
<dbReference type="Gene3D" id="3.40.850.10">
    <property type="entry name" value="Kinesin motor domain"/>
    <property type="match status" value="1"/>
</dbReference>